<sequence>MNFKKNALPLVLFASFLLPDASPMRMTTPQMFTKPGS</sequence>
<gene>
    <name evidence="1" type="ORF">NCTC8261_02066</name>
</gene>
<accession>A0A379WNU7</accession>
<dbReference type="Proteomes" id="UP000254712">
    <property type="component" value="Unassembled WGS sequence"/>
</dbReference>
<proteinExistence type="predicted"/>
<evidence type="ECO:0000313" key="1">
    <source>
        <dbReference type="EMBL" id="SUH35825.1"/>
    </source>
</evidence>
<name>A0A379WNU7_SALET</name>
<organism evidence="1 2">
    <name type="scientific">Salmonella enterica I</name>
    <dbReference type="NCBI Taxonomy" id="59201"/>
    <lineage>
        <taxon>Bacteria</taxon>
        <taxon>Pseudomonadati</taxon>
        <taxon>Pseudomonadota</taxon>
        <taxon>Gammaproteobacteria</taxon>
        <taxon>Enterobacterales</taxon>
        <taxon>Enterobacteriaceae</taxon>
        <taxon>Salmonella</taxon>
    </lineage>
</organism>
<reference evidence="1 2" key="1">
    <citation type="submission" date="2018-06" db="EMBL/GenBank/DDBJ databases">
        <authorList>
            <consortium name="Pathogen Informatics"/>
            <person name="Doyle S."/>
        </authorList>
    </citation>
    <scope>NUCLEOTIDE SEQUENCE [LARGE SCALE GENOMIC DNA]</scope>
    <source>
        <strain evidence="1 2">NCTC8261</strain>
    </source>
</reference>
<evidence type="ECO:0000313" key="2">
    <source>
        <dbReference type="Proteomes" id="UP000254712"/>
    </source>
</evidence>
<dbReference type="EMBL" id="UGXT01000002">
    <property type="protein sequence ID" value="SUH35825.1"/>
    <property type="molecule type" value="Genomic_DNA"/>
</dbReference>
<dbReference type="AlphaFoldDB" id="A0A379WNU7"/>
<protein>
    <submittedName>
        <fullName evidence="1">Uncharacterized protein</fullName>
    </submittedName>
</protein>